<keyword evidence="3" id="KW-0732">Signal</keyword>
<dbReference type="InterPro" id="IPR036514">
    <property type="entry name" value="SGNH_hydro_sf"/>
</dbReference>
<dbReference type="Pfam" id="PF00657">
    <property type="entry name" value="Lipase_GDSL"/>
    <property type="match status" value="1"/>
</dbReference>
<evidence type="ECO:0000256" key="3">
    <source>
        <dbReference type="SAM" id="SignalP"/>
    </source>
</evidence>
<evidence type="ECO:0000256" key="2">
    <source>
        <dbReference type="ARBA" id="ARBA00022801"/>
    </source>
</evidence>
<dbReference type="PANTHER" id="PTHR45648:SF22">
    <property type="entry name" value="GDSL LIPASE_ACYLHYDROLASE FAMILY PROTEIN (AFU_ORTHOLOGUE AFUA_4G14700)"/>
    <property type="match status" value="1"/>
</dbReference>
<dbReference type="InterPro" id="IPR001087">
    <property type="entry name" value="GDSL"/>
</dbReference>
<feature type="signal peptide" evidence="3">
    <location>
        <begin position="1"/>
        <end position="27"/>
    </location>
</feature>
<dbReference type="OMA" id="RKSYYPA"/>
<name>A0A8T2R844_CERRI</name>
<dbReference type="InterPro" id="IPR035669">
    <property type="entry name" value="SGNH_plant_lipase-like"/>
</dbReference>
<dbReference type="EMBL" id="CM035434">
    <property type="protein sequence ID" value="KAH7292519.1"/>
    <property type="molecule type" value="Genomic_DNA"/>
</dbReference>
<comment type="similarity">
    <text evidence="1">Belongs to the 'GDSL' lipolytic enzyme family.</text>
</comment>
<gene>
    <name evidence="4" type="ORF">KP509_29G072100</name>
</gene>
<proteinExistence type="inferred from homology"/>
<comment type="caution">
    <text evidence="4">The sequence shown here is derived from an EMBL/GenBank/DDBJ whole genome shotgun (WGS) entry which is preliminary data.</text>
</comment>
<keyword evidence="5" id="KW-1185">Reference proteome</keyword>
<evidence type="ECO:0008006" key="6">
    <source>
        <dbReference type="Google" id="ProtNLM"/>
    </source>
</evidence>
<evidence type="ECO:0000313" key="5">
    <source>
        <dbReference type="Proteomes" id="UP000825935"/>
    </source>
</evidence>
<dbReference type="CDD" id="cd01837">
    <property type="entry name" value="SGNH_plant_lipase_like"/>
    <property type="match status" value="1"/>
</dbReference>
<dbReference type="Gene3D" id="3.40.50.1110">
    <property type="entry name" value="SGNH hydrolase"/>
    <property type="match status" value="1"/>
</dbReference>
<organism evidence="4 5">
    <name type="scientific">Ceratopteris richardii</name>
    <name type="common">Triangle waterfern</name>
    <dbReference type="NCBI Taxonomy" id="49495"/>
    <lineage>
        <taxon>Eukaryota</taxon>
        <taxon>Viridiplantae</taxon>
        <taxon>Streptophyta</taxon>
        <taxon>Embryophyta</taxon>
        <taxon>Tracheophyta</taxon>
        <taxon>Polypodiopsida</taxon>
        <taxon>Polypodiidae</taxon>
        <taxon>Polypodiales</taxon>
        <taxon>Pteridineae</taxon>
        <taxon>Pteridaceae</taxon>
        <taxon>Parkerioideae</taxon>
        <taxon>Ceratopteris</taxon>
    </lineage>
</organism>
<feature type="chain" id="PRO_5035894382" description="GDSL esterase/lipase" evidence="3">
    <location>
        <begin position="28"/>
        <end position="409"/>
    </location>
</feature>
<sequence>MGIHEIYIRIWTVAFVGCMVLADAASAEESARDGVIRKSGNLRVPDHDAGDVAFLMRQPWNQKNNHRKSYYPAIFIFGDSLSDVGNNNNLITTAKATRLPYGRDFPGAKPTGRFSNGLIGPDFLAEYVGLPTPPPYLSAGNNILQGVCFASASSGILNSSGNVFGEHLPLAKQVTYFANVRQALQAMLGEKGTKNLLGKSLFYFNVGSNDYVTNYFLTNGQVPSLLQTQYTPSQFEDLLLSNLVLRIEELYAMGARKMAVVGLSVLGCLPAQRLIRKGSPTTCVESINEIVRSYNIALLNRIHSLQAAHPDAVFTYLDTYRFIDSVIRQPSAYGFENVLAGCCGSGRFHGLPTCSIPGLYKVCEDASKYLFWDFVHPTSKIDKLVIAKFWTGSYPDAIPYNLRELALVP</sequence>
<protein>
    <recommendedName>
        <fullName evidence="6">GDSL esterase/lipase</fullName>
    </recommendedName>
</protein>
<reference evidence="4" key="1">
    <citation type="submission" date="2021-08" db="EMBL/GenBank/DDBJ databases">
        <title>WGS assembly of Ceratopteris richardii.</title>
        <authorList>
            <person name="Marchant D.B."/>
            <person name="Chen G."/>
            <person name="Jenkins J."/>
            <person name="Shu S."/>
            <person name="Leebens-Mack J."/>
            <person name="Grimwood J."/>
            <person name="Schmutz J."/>
            <person name="Soltis P."/>
            <person name="Soltis D."/>
            <person name="Chen Z.-H."/>
        </authorList>
    </citation>
    <scope>NUCLEOTIDE SEQUENCE</scope>
    <source>
        <strain evidence="4">Whitten #5841</strain>
        <tissue evidence="4">Leaf</tissue>
    </source>
</reference>
<accession>A0A8T2R844</accession>
<dbReference type="GO" id="GO:0016788">
    <property type="term" value="F:hydrolase activity, acting on ester bonds"/>
    <property type="evidence" value="ECO:0007669"/>
    <property type="project" value="InterPro"/>
</dbReference>
<evidence type="ECO:0000313" key="4">
    <source>
        <dbReference type="EMBL" id="KAH7292519.1"/>
    </source>
</evidence>
<dbReference type="AlphaFoldDB" id="A0A8T2R844"/>
<dbReference type="OrthoDB" id="1600564at2759"/>
<keyword evidence="2" id="KW-0378">Hydrolase</keyword>
<dbReference type="PANTHER" id="PTHR45648">
    <property type="entry name" value="GDSL LIPASE/ACYLHYDROLASE FAMILY PROTEIN (AFU_ORTHOLOGUE AFUA_4G14700)"/>
    <property type="match status" value="1"/>
</dbReference>
<dbReference type="InterPro" id="IPR051058">
    <property type="entry name" value="GDSL_Est/Lipase"/>
</dbReference>
<dbReference type="Proteomes" id="UP000825935">
    <property type="component" value="Chromosome 29"/>
</dbReference>
<evidence type="ECO:0000256" key="1">
    <source>
        <dbReference type="ARBA" id="ARBA00008668"/>
    </source>
</evidence>